<dbReference type="SUPFAM" id="SSF52540">
    <property type="entry name" value="P-loop containing nucleoside triphosphate hydrolases"/>
    <property type="match status" value="1"/>
</dbReference>
<dbReference type="Gene3D" id="3.40.50.300">
    <property type="entry name" value="P-loop containing nucleotide triphosphate hydrolases"/>
    <property type="match status" value="1"/>
</dbReference>
<dbReference type="SMART" id="SM00534">
    <property type="entry name" value="MUTSac"/>
    <property type="match status" value="1"/>
</dbReference>
<evidence type="ECO:0000256" key="2">
    <source>
        <dbReference type="ARBA" id="ARBA00022741"/>
    </source>
</evidence>
<evidence type="ECO:0000313" key="9">
    <source>
        <dbReference type="Proteomes" id="UP001328107"/>
    </source>
</evidence>
<keyword evidence="9" id="KW-1185">Reference proteome</keyword>
<dbReference type="GO" id="GO:0032301">
    <property type="term" value="C:MutSalpha complex"/>
    <property type="evidence" value="ECO:0007669"/>
    <property type="project" value="TreeGrafter"/>
</dbReference>
<dbReference type="Gene3D" id="3.30.420.110">
    <property type="entry name" value="MutS, connector domain"/>
    <property type="match status" value="1"/>
</dbReference>
<reference evidence="9" key="1">
    <citation type="submission" date="2022-10" db="EMBL/GenBank/DDBJ databases">
        <title>Genome assembly of Pristionchus species.</title>
        <authorList>
            <person name="Yoshida K."/>
            <person name="Sommer R.J."/>
        </authorList>
    </citation>
    <scope>NUCLEOTIDE SEQUENCE [LARGE SCALE GENOMIC DNA]</scope>
    <source>
        <strain evidence="9">RS5460</strain>
    </source>
</reference>
<evidence type="ECO:0000256" key="3">
    <source>
        <dbReference type="ARBA" id="ARBA00022763"/>
    </source>
</evidence>
<dbReference type="GO" id="GO:0140664">
    <property type="term" value="F:ATP-dependent DNA damage sensor activity"/>
    <property type="evidence" value="ECO:0007669"/>
    <property type="project" value="InterPro"/>
</dbReference>
<evidence type="ECO:0000256" key="5">
    <source>
        <dbReference type="ARBA" id="ARBA00023125"/>
    </source>
</evidence>
<evidence type="ECO:0000256" key="1">
    <source>
        <dbReference type="ARBA" id="ARBA00006271"/>
    </source>
</evidence>
<dbReference type="Gene3D" id="1.10.1420.10">
    <property type="match status" value="2"/>
</dbReference>
<dbReference type="InterPro" id="IPR007861">
    <property type="entry name" value="DNA_mismatch_repair_MutS_clamp"/>
</dbReference>
<dbReference type="PROSITE" id="PS00486">
    <property type="entry name" value="DNA_MISMATCH_REPAIR_2"/>
    <property type="match status" value="1"/>
</dbReference>
<evidence type="ECO:0000259" key="7">
    <source>
        <dbReference type="PROSITE" id="PS00486"/>
    </source>
</evidence>
<dbReference type="Proteomes" id="UP001328107">
    <property type="component" value="Unassembled WGS sequence"/>
</dbReference>
<feature type="coiled-coil region" evidence="6">
    <location>
        <begin position="524"/>
        <end position="551"/>
    </location>
</feature>
<dbReference type="InterPro" id="IPR000432">
    <property type="entry name" value="DNA_mismatch_repair_MutS_C"/>
</dbReference>
<dbReference type="GO" id="GO:0006298">
    <property type="term" value="P:mismatch repair"/>
    <property type="evidence" value="ECO:0007669"/>
    <property type="project" value="InterPro"/>
</dbReference>
<protein>
    <recommendedName>
        <fullName evidence="7">DNA mismatch repair proteins mutS family domain-containing protein</fullName>
    </recommendedName>
</protein>
<name>A0AAN5I841_9BILA</name>
<keyword evidence="2" id="KW-0547">Nucleotide-binding</keyword>
<keyword evidence="4" id="KW-0067">ATP-binding</keyword>
<dbReference type="PANTHER" id="PTHR11361">
    <property type="entry name" value="DNA MISMATCH REPAIR PROTEIN MUTS FAMILY MEMBER"/>
    <property type="match status" value="1"/>
</dbReference>
<dbReference type="SMART" id="SM00533">
    <property type="entry name" value="MUTSd"/>
    <property type="match status" value="1"/>
</dbReference>
<feature type="domain" description="DNA mismatch repair proteins mutS family" evidence="7">
    <location>
        <begin position="708"/>
        <end position="724"/>
    </location>
</feature>
<dbReference type="Pfam" id="PF00488">
    <property type="entry name" value="MutS_V"/>
    <property type="match status" value="1"/>
</dbReference>
<dbReference type="Gene3D" id="3.40.1170.10">
    <property type="entry name" value="DNA repair protein MutS, domain I"/>
    <property type="match status" value="1"/>
</dbReference>
<keyword evidence="3" id="KW-0227">DNA damage</keyword>
<dbReference type="Pfam" id="PF05190">
    <property type="entry name" value="MutS_IV"/>
    <property type="match status" value="1"/>
</dbReference>
<comment type="caution">
    <text evidence="8">The sequence shown here is derived from an EMBL/GenBank/DDBJ whole genome shotgun (WGS) entry which is preliminary data.</text>
</comment>
<evidence type="ECO:0000256" key="4">
    <source>
        <dbReference type="ARBA" id="ARBA00022840"/>
    </source>
</evidence>
<dbReference type="AlphaFoldDB" id="A0AAN5I841"/>
<dbReference type="InterPro" id="IPR036187">
    <property type="entry name" value="DNA_mismatch_repair_MutS_sf"/>
</dbReference>
<dbReference type="EMBL" id="BTRK01000005">
    <property type="protein sequence ID" value="GMR53791.1"/>
    <property type="molecule type" value="Genomic_DNA"/>
</dbReference>
<comment type="similarity">
    <text evidence="1">Belongs to the DNA mismatch repair MutS family.</text>
</comment>
<dbReference type="InterPro" id="IPR007696">
    <property type="entry name" value="DNA_mismatch_repair_MutS_core"/>
</dbReference>
<gene>
    <name evidence="8" type="ORF">PMAYCL1PPCAC_23986</name>
</gene>
<dbReference type="InterPro" id="IPR036678">
    <property type="entry name" value="MutS_con_dom_sf"/>
</dbReference>
<dbReference type="InterPro" id="IPR011184">
    <property type="entry name" value="DNA_mismatch_repair_Msh2"/>
</dbReference>
<dbReference type="GO" id="GO:0005524">
    <property type="term" value="F:ATP binding"/>
    <property type="evidence" value="ECO:0007669"/>
    <property type="project" value="UniProtKB-KW"/>
</dbReference>
<dbReference type="PIRSF" id="PIRSF005813">
    <property type="entry name" value="MSH2"/>
    <property type="match status" value="1"/>
</dbReference>
<keyword evidence="6" id="KW-0175">Coiled coil</keyword>
<accession>A0AAN5I841</accession>
<dbReference type="InterPro" id="IPR016151">
    <property type="entry name" value="DNA_mismatch_repair_MutS_N"/>
</dbReference>
<sequence length="860" mass="95633">MSLKNPADVSLLRILREKAKGSVSIFEKQDFYGIYDDDAMLVAREIFKSEVGVKRIQIGEKRIPYISLGGGQYERVIRELLVVLRYRVQLYKSVNNTWTLKCTGTAGNMEDFEEIGELGREAAPLISVNLPHNRKIHGKNYAAIIDPSSLRITFAELEDDDKLSHLEQCILSSNAKEAVIVGNPPTDRISLLKTMLRRSNVMCTIKPQPAEKTHFLRLLKEEEREKISTLPDELHCALYGVADYIKLVHSGWASKFSLNDYSNGRFMRLDSCAVRAFELFSPSNVHGGMQATAFSTLNRCKTVAGQKLLKEWLARPLCDQRQIMERQDVIEGLIHSSSLLKTLHSSHLDKLPDLSFLARKLLRKKARLIDCYRIAQAIGKLTPMRECVLQIAKASPECSSAIKDVLLLPIVWGCEQFKDLVECVDQVVDDSSVKVNGLRIKASISPDLQKIANKLEDIDKKAKRSLSKMCDRLGSSGIKLDTTPQHGYVYRVTMKEEKQIRGASGIKIIDGGKGAGVRFRDSILESINEEFVEINAEYQRAQKELEDTVVQICATYAGALSRLSSLLAVVDCLSSLAIVAISASKVHVRPKILPLGSNQFAIKNGRHLVLDFLLPDYIPNDVDLTETRALIVTGANMGGKSTYLRSTALISIIAQMGAFVPADSAELSMVEAVHARVGASDRLSKGLSTFMSEMLECAKMIKSATRDSLVVVDEIGRGTSTFDGFGLAWGITAELINNVGCRLLVATHFTELAQMNDPPRVRSIHMKVLAQDTLTLLYKAEVQERGVADSMSTSMSLGLNVARMVGMDEETLAMGHQEFERLERIEKLKREEKRSIVEVASSQQTSDDCLRDVIKRCTTF</sequence>
<evidence type="ECO:0000256" key="6">
    <source>
        <dbReference type="SAM" id="Coils"/>
    </source>
</evidence>
<organism evidence="8 9">
    <name type="scientific">Pristionchus mayeri</name>
    <dbReference type="NCBI Taxonomy" id="1317129"/>
    <lineage>
        <taxon>Eukaryota</taxon>
        <taxon>Metazoa</taxon>
        <taxon>Ecdysozoa</taxon>
        <taxon>Nematoda</taxon>
        <taxon>Chromadorea</taxon>
        <taxon>Rhabditida</taxon>
        <taxon>Rhabditina</taxon>
        <taxon>Diplogasteromorpha</taxon>
        <taxon>Diplogasteroidea</taxon>
        <taxon>Neodiplogasteridae</taxon>
        <taxon>Pristionchus</taxon>
    </lineage>
</organism>
<dbReference type="SUPFAM" id="SSF48334">
    <property type="entry name" value="DNA repair protein MutS, domain III"/>
    <property type="match status" value="1"/>
</dbReference>
<keyword evidence="5" id="KW-0238">DNA-binding</keyword>
<dbReference type="GO" id="GO:0030983">
    <property type="term" value="F:mismatched DNA binding"/>
    <property type="evidence" value="ECO:0007669"/>
    <property type="project" value="InterPro"/>
</dbReference>
<dbReference type="InterPro" id="IPR045076">
    <property type="entry name" value="MutS"/>
</dbReference>
<dbReference type="Pfam" id="PF05192">
    <property type="entry name" value="MutS_III"/>
    <property type="match status" value="1"/>
</dbReference>
<dbReference type="InterPro" id="IPR027417">
    <property type="entry name" value="P-loop_NTPase"/>
</dbReference>
<dbReference type="Pfam" id="PF01624">
    <property type="entry name" value="MutS_I"/>
    <property type="match status" value="1"/>
</dbReference>
<proteinExistence type="inferred from homology"/>
<evidence type="ECO:0000313" key="8">
    <source>
        <dbReference type="EMBL" id="GMR53791.1"/>
    </source>
</evidence>
<dbReference type="PANTHER" id="PTHR11361:SF145">
    <property type="entry name" value="DNA MISMATCH REPAIR PROTEINS MUTS FAMILY DOMAIN-CONTAINING PROTEIN"/>
    <property type="match status" value="1"/>
</dbReference>
<dbReference type="InterPro" id="IPR007695">
    <property type="entry name" value="DNA_mismatch_repair_MutS-lik_N"/>
</dbReference>